<feature type="domain" description="Asteroid" evidence="3">
    <location>
        <begin position="146"/>
        <end position="390"/>
    </location>
</feature>
<dbReference type="PANTHER" id="PTHR15665">
    <property type="entry name" value="ASTEROID PROTEIN"/>
    <property type="match status" value="1"/>
</dbReference>
<dbReference type="InterPro" id="IPR026832">
    <property type="entry name" value="Asteroid"/>
</dbReference>
<dbReference type="InParanoid" id="A0A507B7B6"/>
<dbReference type="InterPro" id="IPR029060">
    <property type="entry name" value="PIN-like_dom_sf"/>
</dbReference>
<gene>
    <name evidence="4" type="ORF">E0L32_004856</name>
</gene>
<evidence type="ECO:0000256" key="2">
    <source>
        <dbReference type="SAM" id="MobiDB-lite"/>
    </source>
</evidence>
<name>A0A507B7B6_9PEZI</name>
<dbReference type="Pfam" id="PF12813">
    <property type="entry name" value="XPG_I_2"/>
    <property type="match status" value="1"/>
</dbReference>
<dbReference type="RefSeq" id="XP_030996737.1">
    <property type="nucleotide sequence ID" value="XM_031139312.1"/>
</dbReference>
<sequence length="597" mass="65574">MGIPHLTTILKPYGQPCLLDGRTVVIDGPALAYHIIYICNRERPATGPITHPSCNVLARTAIAWLDNLRAHDVVIAAVYFDGYLPLEKRKVRLERFSRTTRDINNYYLSNPKGPPPPAHAVEASDSIPSLFPKPAAAASSLRLPPSAFAVQAIIEAIVHSDQYGKLSRLVPQEADPYCAAHVRQAGGTVLTSDSDLVLYDLGPKGSVAFFRDLEVGRLSGVDGILAVEYAPAALSQRLLLPPRYGMSALGFELYNGIFAPARALRDAAEASAISAVPEEYEAFMQPYRITPPSFSEECHGDTWKILRGSDSRISECVLQCHLDPDGIVRDRAAELPAVWMFLPQFYEDWLRPSAWATSLPLRQIAYGLVQLVPTAPLETVIEHRRLLSASSNGTSVPIPSLPSIRLMCNDLLSLLGEVRGKIGNTSLCWSVVSMYYDIIWAARERKESVALHVLQRDADSNGRINMTTWSVMHLLAQIQATCYSLRMIKQILDIVTDTAIQSIPACFLSLREQLTALPALTEMPSARDLEHLPSRMKDEGALDLLTELAGLPEPITFKARRKTKARKVQKEPNNGDSGHGHSSSSASRNPFAALDGM</sequence>
<dbReference type="SUPFAM" id="SSF88723">
    <property type="entry name" value="PIN domain-like"/>
    <property type="match status" value="1"/>
</dbReference>
<dbReference type="STRING" id="1093900.A0A507B7B6"/>
<proteinExistence type="inferred from homology"/>
<keyword evidence="5" id="KW-1185">Reference proteome</keyword>
<comment type="similarity">
    <text evidence="1">Belongs to the asteroid family.</text>
</comment>
<comment type="caution">
    <text evidence="4">The sequence shown here is derived from an EMBL/GenBank/DDBJ whole genome shotgun (WGS) entry which is preliminary data.</text>
</comment>
<dbReference type="Gene3D" id="3.40.50.1010">
    <property type="entry name" value="5'-nuclease"/>
    <property type="match status" value="1"/>
</dbReference>
<dbReference type="Proteomes" id="UP000319257">
    <property type="component" value="Unassembled WGS sequence"/>
</dbReference>
<dbReference type="GeneID" id="41972303"/>
<evidence type="ECO:0000313" key="4">
    <source>
        <dbReference type="EMBL" id="TPX15026.1"/>
    </source>
</evidence>
<dbReference type="InterPro" id="IPR039436">
    <property type="entry name" value="Asteroid_dom"/>
</dbReference>
<evidence type="ECO:0000259" key="3">
    <source>
        <dbReference type="Pfam" id="PF12813"/>
    </source>
</evidence>
<dbReference type="AlphaFoldDB" id="A0A507B7B6"/>
<accession>A0A507B7B6</accession>
<dbReference type="OrthoDB" id="5297549at2759"/>
<protein>
    <recommendedName>
        <fullName evidence="3">Asteroid domain-containing protein</fullName>
    </recommendedName>
</protein>
<dbReference type="PANTHER" id="PTHR15665:SF1">
    <property type="entry name" value="PROTEIN ASTEROID HOMOLOG 1"/>
    <property type="match status" value="1"/>
</dbReference>
<dbReference type="EMBL" id="SKBQ01000024">
    <property type="protein sequence ID" value="TPX15026.1"/>
    <property type="molecule type" value="Genomic_DNA"/>
</dbReference>
<reference evidence="4 5" key="1">
    <citation type="submission" date="2019-06" db="EMBL/GenBank/DDBJ databases">
        <title>Draft genome sequence of the filamentous fungus Phialemoniopsis curvata isolated from diesel fuel.</title>
        <authorList>
            <person name="Varaljay V.A."/>
            <person name="Lyon W.J."/>
            <person name="Crouch A.L."/>
            <person name="Drake C.E."/>
            <person name="Hollomon J.M."/>
            <person name="Nadeau L.J."/>
            <person name="Nunn H.S."/>
            <person name="Stevenson B.S."/>
            <person name="Bojanowski C.L."/>
            <person name="Crookes-Goodson W.J."/>
        </authorList>
    </citation>
    <scope>NUCLEOTIDE SEQUENCE [LARGE SCALE GENOMIC DNA]</scope>
    <source>
        <strain evidence="4 5">D216</strain>
    </source>
</reference>
<evidence type="ECO:0000256" key="1">
    <source>
        <dbReference type="ARBA" id="ARBA00007398"/>
    </source>
</evidence>
<evidence type="ECO:0000313" key="5">
    <source>
        <dbReference type="Proteomes" id="UP000319257"/>
    </source>
</evidence>
<feature type="region of interest" description="Disordered" evidence="2">
    <location>
        <begin position="559"/>
        <end position="597"/>
    </location>
</feature>
<organism evidence="4 5">
    <name type="scientific">Thyridium curvatum</name>
    <dbReference type="NCBI Taxonomy" id="1093900"/>
    <lineage>
        <taxon>Eukaryota</taxon>
        <taxon>Fungi</taxon>
        <taxon>Dikarya</taxon>
        <taxon>Ascomycota</taxon>
        <taxon>Pezizomycotina</taxon>
        <taxon>Sordariomycetes</taxon>
        <taxon>Sordariomycetidae</taxon>
        <taxon>Thyridiales</taxon>
        <taxon>Thyridiaceae</taxon>
        <taxon>Thyridium</taxon>
    </lineage>
</organism>